<dbReference type="EMBL" id="JAGQLH010000091">
    <property type="protein sequence ID" value="MCA9386182.1"/>
    <property type="molecule type" value="Genomic_DNA"/>
</dbReference>
<name>A0A955L9L6_9BACT</name>
<organism evidence="1 2">
    <name type="scientific">Candidatus Dojkabacteria bacterium</name>
    <dbReference type="NCBI Taxonomy" id="2099670"/>
    <lineage>
        <taxon>Bacteria</taxon>
        <taxon>Candidatus Dojkabacteria</taxon>
    </lineage>
</organism>
<comment type="caution">
    <text evidence="1">The sequence shown here is derived from an EMBL/GenBank/DDBJ whole genome shotgun (WGS) entry which is preliminary data.</text>
</comment>
<feature type="non-terminal residue" evidence="1">
    <location>
        <position position="203"/>
    </location>
</feature>
<proteinExistence type="predicted"/>
<accession>A0A955L9L6</accession>
<evidence type="ECO:0000313" key="1">
    <source>
        <dbReference type="EMBL" id="MCA9386182.1"/>
    </source>
</evidence>
<protein>
    <submittedName>
        <fullName evidence="1">Uncharacterized protein</fullName>
    </submittedName>
</protein>
<reference evidence="1" key="2">
    <citation type="journal article" date="2021" name="Microbiome">
        <title>Successional dynamics and alternative stable states in a saline activated sludge microbial community over 9 years.</title>
        <authorList>
            <person name="Wang Y."/>
            <person name="Ye J."/>
            <person name="Ju F."/>
            <person name="Liu L."/>
            <person name="Boyd J.A."/>
            <person name="Deng Y."/>
            <person name="Parks D.H."/>
            <person name="Jiang X."/>
            <person name="Yin X."/>
            <person name="Woodcroft B.J."/>
            <person name="Tyson G.W."/>
            <person name="Hugenholtz P."/>
            <person name="Polz M.F."/>
            <person name="Zhang T."/>
        </authorList>
    </citation>
    <scope>NUCLEOTIDE SEQUENCE</scope>
    <source>
        <strain evidence="1">HKST-UBA11</strain>
    </source>
</reference>
<dbReference type="Proteomes" id="UP000754563">
    <property type="component" value="Unassembled WGS sequence"/>
</dbReference>
<gene>
    <name evidence="1" type="ORF">KC717_06045</name>
</gene>
<dbReference type="AlphaFoldDB" id="A0A955L9L6"/>
<evidence type="ECO:0000313" key="2">
    <source>
        <dbReference type="Proteomes" id="UP000754563"/>
    </source>
</evidence>
<reference evidence="1" key="1">
    <citation type="submission" date="2020-04" db="EMBL/GenBank/DDBJ databases">
        <authorList>
            <person name="Zhang T."/>
        </authorList>
    </citation>
    <scope>NUCLEOTIDE SEQUENCE</scope>
    <source>
        <strain evidence="1">HKST-UBA11</strain>
    </source>
</reference>
<sequence length="203" mass="23492">MSEEQTNYDDIKKAVEQLEDEITIPITKPNGDIVNVYYKFKNLNYRQIESTKICMLVWDEKLKNLPTTIATLQQALFEEADVRGMAMILYTKDSKGNPKPFMGGDIKQHEPYELLSYTNGDQYDTLTMCRNFFLGKWGVTSFNFKNQFLDTAQLLMTHQMENIQKMMVEAVAKKGYSKKQQKEVTELIKTLLTQSLVNTSQVD</sequence>